<name>A0ABU4WAZ2_9FUSO</name>
<feature type="transmembrane region" description="Helical" evidence="7">
    <location>
        <begin position="222"/>
        <end position="240"/>
    </location>
</feature>
<organism evidence="8 9">
    <name type="scientific">Candidatus Cetobacterium colombiensis</name>
    <dbReference type="NCBI Taxonomy" id="3073100"/>
    <lineage>
        <taxon>Bacteria</taxon>
        <taxon>Fusobacteriati</taxon>
        <taxon>Fusobacteriota</taxon>
        <taxon>Fusobacteriia</taxon>
        <taxon>Fusobacteriales</taxon>
        <taxon>Fusobacteriaceae</taxon>
        <taxon>Cetobacterium</taxon>
    </lineage>
</organism>
<feature type="transmembrane region" description="Helical" evidence="7">
    <location>
        <begin position="193"/>
        <end position="210"/>
    </location>
</feature>
<evidence type="ECO:0000313" key="8">
    <source>
        <dbReference type="EMBL" id="MDX8336704.1"/>
    </source>
</evidence>
<sequence>MEAVKENKKSLKETIGDLFKFEDYWAILLATILLVFCMFIYMGSDSQSVVGKAEVFNTIMKAEGERAPFKTVQWHEAQFDKNALVIKTSMTENVKNILGKPKKWTTNPIDSVYLSESAAKAKGEPFVKEYEALKQQTLALKNQALEATNSAEKEGFKDANLNIKANELTESWLASRDKENKMKSKAIVKPYNLIPNLAILLAFIAGYFCVGLKKMGRDREGFLQGFPAVFALSVGAYLLGEQETLKAWGLGYVFWGLVLGLIVSNTVGTPKKLLAAAQTEYFIKTGLILLGSTVLVNKVLLIGIPGIFVTWFVTPVVLVLTFGFGDKILKMESKSLNMVMSADMSVSGVSAAIAAAAACKAKKEELTLSVSISIMFTAFMMIAMPMFIKALNMDPVLGGAWIGGTVDSTGAVVAAGEYLGPVARDVAATIKMIQNIIIGVMALGVAAFWSLKVDKSMAEERDFSLKGSLKEIWARFPKFILGFIGASLLFSGIYGMLGVDGSKIIIDKGMVNGLISPLQGWLFCLAFTSIGLSTNFAELSKLFKGGKPITLYIVGKIINLGVTFGAAYLMFHVVFPDITKSLMSL</sequence>
<comment type="caution">
    <text evidence="8">The sequence shown here is derived from an EMBL/GenBank/DDBJ whole genome shotgun (WGS) entry which is preliminary data.</text>
</comment>
<feature type="transmembrane region" description="Helical" evidence="7">
    <location>
        <begin position="549"/>
        <end position="575"/>
    </location>
</feature>
<dbReference type="Pfam" id="PF03601">
    <property type="entry name" value="Cons_hypoth698"/>
    <property type="match status" value="1"/>
</dbReference>
<dbReference type="PANTHER" id="PTHR30106">
    <property type="entry name" value="INNER MEMBRANE PROTEIN YEIH-RELATED"/>
    <property type="match status" value="1"/>
</dbReference>
<keyword evidence="5 7" id="KW-1133">Transmembrane helix</keyword>
<comment type="subcellular location">
    <subcellularLocation>
        <location evidence="1">Cell membrane</location>
        <topology evidence="1">Multi-pass membrane protein</topology>
    </subcellularLocation>
</comment>
<dbReference type="PANTHER" id="PTHR30106:SF1">
    <property type="entry name" value="UPF0324 MEMBRANE PROTEIN FN0533"/>
    <property type="match status" value="1"/>
</dbReference>
<keyword evidence="4 7" id="KW-0812">Transmembrane</keyword>
<dbReference type="RefSeq" id="WP_320314086.1">
    <property type="nucleotide sequence ID" value="NZ_JAVIKH010000012.1"/>
</dbReference>
<dbReference type="EMBL" id="JAVIKH010000012">
    <property type="protein sequence ID" value="MDX8336704.1"/>
    <property type="molecule type" value="Genomic_DNA"/>
</dbReference>
<reference evidence="9" key="1">
    <citation type="submission" date="2023-07" db="EMBL/GenBank/DDBJ databases">
        <authorList>
            <person name="Colorado M.A."/>
            <person name="Villamil L.M."/>
            <person name="Melo J.F."/>
            <person name="Rodriguez J.A."/>
            <person name="Ruiz R.Y."/>
        </authorList>
    </citation>
    <scope>NUCLEOTIDE SEQUENCE [LARGE SCALE GENOMIC DNA]</scope>
    <source>
        <strain evidence="9">C33</strain>
    </source>
</reference>
<feature type="transmembrane region" description="Helical" evidence="7">
    <location>
        <begin position="281"/>
        <end position="300"/>
    </location>
</feature>
<comment type="similarity">
    <text evidence="2">Belongs to the UPF0324 family.</text>
</comment>
<keyword evidence="6 7" id="KW-0472">Membrane</keyword>
<dbReference type="Proteomes" id="UP001279681">
    <property type="component" value="Unassembled WGS sequence"/>
</dbReference>
<feature type="transmembrane region" description="Helical" evidence="7">
    <location>
        <begin position="306"/>
        <end position="324"/>
    </location>
</feature>
<evidence type="ECO:0000256" key="4">
    <source>
        <dbReference type="ARBA" id="ARBA00022692"/>
    </source>
</evidence>
<feature type="transmembrane region" description="Helical" evidence="7">
    <location>
        <begin position="21"/>
        <end position="42"/>
    </location>
</feature>
<feature type="transmembrane region" description="Helical" evidence="7">
    <location>
        <begin position="479"/>
        <end position="498"/>
    </location>
</feature>
<accession>A0ABU4WAZ2</accession>
<feature type="transmembrane region" description="Helical" evidence="7">
    <location>
        <begin position="336"/>
        <end position="358"/>
    </location>
</feature>
<proteinExistence type="inferred from homology"/>
<feature type="transmembrane region" description="Helical" evidence="7">
    <location>
        <begin position="370"/>
        <end position="388"/>
    </location>
</feature>
<protein>
    <submittedName>
        <fullName evidence="8">Sulfate exporter family transporter</fullName>
    </submittedName>
</protein>
<evidence type="ECO:0000256" key="7">
    <source>
        <dbReference type="SAM" id="Phobius"/>
    </source>
</evidence>
<feature type="transmembrane region" description="Helical" evidence="7">
    <location>
        <begin position="252"/>
        <end position="269"/>
    </location>
</feature>
<evidence type="ECO:0000256" key="5">
    <source>
        <dbReference type="ARBA" id="ARBA00022989"/>
    </source>
</evidence>
<feature type="transmembrane region" description="Helical" evidence="7">
    <location>
        <begin position="432"/>
        <end position="451"/>
    </location>
</feature>
<keyword evidence="9" id="KW-1185">Reference proteome</keyword>
<dbReference type="InterPro" id="IPR018383">
    <property type="entry name" value="UPF0324_pro"/>
</dbReference>
<evidence type="ECO:0000256" key="3">
    <source>
        <dbReference type="ARBA" id="ARBA00022475"/>
    </source>
</evidence>
<evidence type="ECO:0000256" key="6">
    <source>
        <dbReference type="ARBA" id="ARBA00023136"/>
    </source>
</evidence>
<keyword evidence="3" id="KW-1003">Cell membrane</keyword>
<evidence type="ECO:0000256" key="1">
    <source>
        <dbReference type="ARBA" id="ARBA00004651"/>
    </source>
</evidence>
<gene>
    <name evidence="8" type="ORF">RFV38_09390</name>
</gene>
<evidence type="ECO:0000256" key="2">
    <source>
        <dbReference type="ARBA" id="ARBA00007977"/>
    </source>
</evidence>
<evidence type="ECO:0000313" key="9">
    <source>
        <dbReference type="Proteomes" id="UP001279681"/>
    </source>
</evidence>
<feature type="transmembrane region" description="Helical" evidence="7">
    <location>
        <begin position="518"/>
        <end position="537"/>
    </location>
</feature>